<protein>
    <submittedName>
        <fullName evidence="4">IS630 family transposase</fullName>
    </submittedName>
</protein>
<dbReference type="Pfam" id="PF13592">
    <property type="entry name" value="HTH_33"/>
    <property type="match status" value="1"/>
</dbReference>
<accession>A0ABS3W299</accession>
<dbReference type="InterPro" id="IPR036397">
    <property type="entry name" value="RNaseH_sf"/>
</dbReference>
<name>A0ABS3W299_MICEH</name>
<comment type="caution">
    <text evidence="4">The sequence shown here is derived from an EMBL/GenBank/DDBJ whole genome shotgun (WGS) entry which is preliminary data.</text>
</comment>
<dbReference type="InterPro" id="IPR047655">
    <property type="entry name" value="Transpos_IS630-like"/>
</dbReference>
<dbReference type="Gene3D" id="3.30.420.10">
    <property type="entry name" value="Ribonuclease H-like superfamily/Ribonuclease H"/>
    <property type="match status" value="1"/>
</dbReference>
<dbReference type="Pfam" id="PF13518">
    <property type="entry name" value="HTH_28"/>
    <property type="match status" value="1"/>
</dbReference>
<dbReference type="Pfam" id="PF13358">
    <property type="entry name" value="DDE_3"/>
    <property type="match status" value="1"/>
</dbReference>
<organism evidence="4 5">
    <name type="scientific">Micromonospora echinofusca</name>
    <dbReference type="NCBI Taxonomy" id="47858"/>
    <lineage>
        <taxon>Bacteria</taxon>
        <taxon>Bacillati</taxon>
        <taxon>Actinomycetota</taxon>
        <taxon>Actinomycetes</taxon>
        <taxon>Micromonosporales</taxon>
        <taxon>Micromonosporaceae</taxon>
        <taxon>Micromonospora</taxon>
    </lineage>
</organism>
<evidence type="ECO:0000313" key="5">
    <source>
        <dbReference type="Proteomes" id="UP000823521"/>
    </source>
</evidence>
<sequence>MCMGVVVRDTRSLSPAAQEDLRRRVVAAVKAGMSQAAAARAFQVAPKTVWRWVDAFDRKGNRGLNARRRGRRAGEQKALTARQQARVRRAIIHQCPDQLALPGLVWTRPQVRQLIRGWFGLELSLVTIGVYLRSWGLSPQKPVRRAYEQDPQAVTEWREVTYPAIAAQARRDKAVILWLDQTGLRSDAAVGTTWAPVGQTPVVAKTGRRFGVNVMAAISNRGELYFTCYTGSFTGEVLVTFLARLTRHLDRKIHLIVDGHPVHRRTMVRDWLTAHADDIEMHFLPGYAPELNPVELLNHDVKQHVAQANPANPVDLAAAASRHLRRRQNQPATVKAFFGKPEVRYAAG</sequence>
<evidence type="ECO:0000259" key="1">
    <source>
        <dbReference type="Pfam" id="PF13358"/>
    </source>
</evidence>
<dbReference type="InterPro" id="IPR036388">
    <property type="entry name" value="WH-like_DNA-bd_sf"/>
</dbReference>
<evidence type="ECO:0000313" key="4">
    <source>
        <dbReference type="EMBL" id="MBO4210906.1"/>
    </source>
</evidence>
<dbReference type="SUPFAM" id="SSF46689">
    <property type="entry name" value="Homeodomain-like"/>
    <property type="match status" value="1"/>
</dbReference>
<dbReference type="NCBIfam" id="NF033545">
    <property type="entry name" value="transpos_IS630"/>
    <property type="match status" value="1"/>
</dbReference>
<keyword evidence="5" id="KW-1185">Reference proteome</keyword>
<dbReference type="InterPro" id="IPR025959">
    <property type="entry name" value="Winged_HTH_dom"/>
</dbReference>
<dbReference type="InterPro" id="IPR055247">
    <property type="entry name" value="InsJ-like_HTH"/>
</dbReference>
<feature type="domain" description="Winged helix-turn helix" evidence="3">
    <location>
        <begin position="105"/>
        <end position="159"/>
    </location>
</feature>
<evidence type="ECO:0000259" key="2">
    <source>
        <dbReference type="Pfam" id="PF13518"/>
    </source>
</evidence>
<proteinExistence type="predicted"/>
<feature type="domain" description="Tc1-like transposase DDE" evidence="1">
    <location>
        <begin position="176"/>
        <end position="308"/>
    </location>
</feature>
<dbReference type="InterPro" id="IPR038717">
    <property type="entry name" value="Tc1-like_DDE_dom"/>
</dbReference>
<feature type="domain" description="Insertion element IS150 protein InsJ-like helix-turn-helix" evidence="2">
    <location>
        <begin position="22"/>
        <end position="72"/>
    </location>
</feature>
<gene>
    <name evidence="4" type="ORF">GSF22_33685</name>
</gene>
<dbReference type="Proteomes" id="UP000823521">
    <property type="component" value="Unassembled WGS sequence"/>
</dbReference>
<evidence type="ECO:0000259" key="3">
    <source>
        <dbReference type="Pfam" id="PF13592"/>
    </source>
</evidence>
<dbReference type="InterPro" id="IPR009057">
    <property type="entry name" value="Homeodomain-like_sf"/>
</dbReference>
<dbReference type="EMBL" id="WVUH01000670">
    <property type="protein sequence ID" value="MBO4210906.1"/>
    <property type="molecule type" value="Genomic_DNA"/>
</dbReference>
<reference evidence="4 5" key="1">
    <citation type="submission" date="2019-12" db="EMBL/GenBank/DDBJ databases">
        <title>Whole genome sequencing of endophytic Actinobacterium Micromonospora sp. MPMI6T.</title>
        <authorList>
            <person name="Evv R."/>
            <person name="Podile A.R."/>
        </authorList>
    </citation>
    <scope>NUCLEOTIDE SEQUENCE [LARGE SCALE GENOMIC DNA]</scope>
    <source>
        <strain evidence="4 5">MPMI6</strain>
    </source>
</reference>
<dbReference type="Gene3D" id="1.10.10.10">
    <property type="entry name" value="Winged helix-like DNA-binding domain superfamily/Winged helix DNA-binding domain"/>
    <property type="match status" value="1"/>
</dbReference>